<dbReference type="GO" id="GO:0016020">
    <property type="term" value="C:membrane"/>
    <property type="evidence" value="ECO:0007669"/>
    <property type="project" value="UniProtKB-SubCell"/>
</dbReference>
<evidence type="ECO:0000256" key="2">
    <source>
        <dbReference type="ARBA" id="ARBA00007647"/>
    </source>
</evidence>
<reference evidence="10" key="1">
    <citation type="submission" date="2017-10" db="EMBL/GenBank/DDBJ databases">
        <title>Rapid genome shrinkage in a self-fertile nematode reveals novel sperm competition proteins.</title>
        <authorList>
            <person name="Yin D."/>
            <person name="Schwarz E.M."/>
            <person name="Thomas C.G."/>
            <person name="Felde R.L."/>
            <person name="Korf I.F."/>
            <person name="Cutter A.D."/>
            <person name="Schartner C.M."/>
            <person name="Ralston E.J."/>
            <person name="Meyer B.J."/>
            <person name="Haag E.S."/>
        </authorList>
    </citation>
    <scope>NUCLEOTIDE SEQUENCE [LARGE SCALE GENOMIC DNA]</scope>
    <source>
        <strain evidence="10">JU1422</strain>
    </source>
</reference>
<dbReference type="PANTHER" id="PTHR21645">
    <property type="entry name" value="GLYCOSYLTRANSFERASE FAMILY 92 PROTEIN"/>
    <property type="match status" value="1"/>
</dbReference>
<dbReference type="AlphaFoldDB" id="A0A2G5TC92"/>
<dbReference type="PANTHER" id="PTHR21645:SF17">
    <property type="entry name" value="GLYCOSYLTRANSFERASE FAMILY 92 PROTEIN-RELATED"/>
    <property type="match status" value="1"/>
</dbReference>
<evidence type="ECO:0000313" key="10">
    <source>
        <dbReference type="Proteomes" id="UP000230233"/>
    </source>
</evidence>
<keyword evidence="10" id="KW-1185">Reference proteome</keyword>
<proteinExistence type="inferred from homology"/>
<accession>A0A2G5TC92</accession>
<dbReference type="OrthoDB" id="2526284at2759"/>
<keyword evidence="5" id="KW-0812">Transmembrane</keyword>
<keyword evidence="4 8" id="KW-0808">Transferase</keyword>
<dbReference type="InterPro" id="IPR052012">
    <property type="entry name" value="GTase_92"/>
</dbReference>
<comment type="subcellular location">
    <subcellularLocation>
        <location evidence="1">Membrane</location>
        <topology evidence="1">Single-pass membrane protein</topology>
    </subcellularLocation>
</comment>
<evidence type="ECO:0000256" key="3">
    <source>
        <dbReference type="ARBA" id="ARBA00022676"/>
    </source>
</evidence>
<evidence type="ECO:0000256" key="1">
    <source>
        <dbReference type="ARBA" id="ARBA00004167"/>
    </source>
</evidence>
<dbReference type="InterPro" id="IPR008166">
    <property type="entry name" value="Glyco_transf_92"/>
</dbReference>
<comment type="similarity">
    <text evidence="2 8">Belongs to the glycosyltransferase 92 family.</text>
</comment>
<comment type="caution">
    <text evidence="9">The sequence shown here is derived from an EMBL/GenBank/DDBJ whole genome shotgun (WGS) entry which is preliminary data.</text>
</comment>
<dbReference type="Pfam" id="PF01697">
    <property type="entry name" value="Glyco_transf_92"/>
    <property type="match status" value="1"/>
</dbReference>
<evidence type="ECO:0000256" key="5">
    <source>
        <dbReference type="ARBA" id="ARBA00022692"/>
    </source>
</evidence>
<keyword evidence="3 8" id="KW-0328">Glycosyltransferase</keyword>
<organism evidence="9 10">
    <name type="scientific">Caenorhabditis nigoni</name>
    <dbReference type="NCBI Taxonomy" id="1611254"/>
    <lineage>
        <taxon>Eukaryota</taxon>
        <taxon>Metazoa</taxon>
        <taxon>Ecdysozoa</taxon>
        <taxon>Nematoda</taxon>
        <taxon>Chromadorea</taxon>
        <taxon>Rhabditida</taxon>
        <taxon>Rhabditina</taxon>
        <taxon>Rhabditomorpha</taxon>
        <taxon>Rhabditoidea</taxon>
        <taxon>Rhabditidae</taxon>
        <taxon>Peloderinae</taxon>
        <taxon>Caenorhabditis</taxon>
    </lineage>
</organism>
<evidence type="ECO:0000313" key="9">
    <source>
        <dbReference type="EMBL" id="PIC24984.1"/>
    </source>
</evidence>
<dbReference type="EMBL" id="PDUG01000005">
    <property type="protein sequence ID" value="PIC24984.1"/>
    <property type="molecule type" value="Genomic_DNA"/>
</dbReference>
<evidence type="ECO:0000256" key="4">
    <source>
        <dbReference type="ARBA" id="ARBA00022679"/>
    </source>
</evidence>
<dbReference type="Proteomes" id="UP000230233">
    <property type="component" value="Chromosome V"/>
</dbReference>
<sequence>MTMNLVVRDQPSQTENGTFIDPTELVIFAENATTGFTVRTPYMRVTPHEVCQMITIFATAQLIPNVKSISMVGNNGMADIPFVIPSYKKRDVVVCISPLFVSEQWQNFLLAVHIYKKYGAHMNLYLISAVTSFYDLMKEYEKEGYMTIQPWIKVTFPGVPITTADPHNEIEFRNQAACQTDCLLQFKESARFVTFLDLDDVLIPRIAPTYVEEFQKLMDGKNKLAYMTYHKENYDVTTMRDSSKFSLTNMFANLELKHLTDQQSTNENVEPPLYYDNSSARIITSKEIQELEDDLRKMIEKPRISKIYSKLPNNHYYRDLVVNCYNDRYYRYDHAGRIGEMKCPGPHLCGFHQHPKITCMHVNATHIPMKTLHPITYYYATNPYFTGDIGCYSH</sequence>
<keyword evidence="7" id="KW-0472">Membrane</keyword>
<evidence type="ECO:0000256" key="7">
    <source>
        <dbReference type="ARBA" id="ARBA00023136"/>
    </source>
</evidence>
<evidence type="ECO:0000256" key="8">
    <source>
        <dbReference type="RuleBase" id="RU366017"/>
    </source>
</evidence>
<keyword evidence="6" id="KW-1133">Transmembrane helix</keyword>
<evidence type="ECO:0000256" key="6">
    <source>
        <dbReference type="ARBA" id="ARBA00022989"/>
    </source>
</evidence>
<gene>
    <name evidence="9" type="primary">Cnig_chr_V.g18089</name>
    <name evidence="9" type="ORF">B9Z55_018089</name>
</gene>
<protein>
    <recommendedName>
        <fullName evidence="8">Glycosyltransferase family 92 protein</fullName>
        <ecNumber evidence="8">2.4.1.-</ecNumber>
    </recommendedName>
</protein>
<name>A0A2G5TC92_9PELO</name>
<dbReference type="GO" id="GO:0016757">
    <property type="term" value="F:glycosyltransferase activity"/>
    <property type="evidence" value="ECO:0007669"/>
    <property type="project" value="UniProtKB-UniRule"/>
</dbReference>
<dbReference type="EC" id="2.4.1.-" evidence="8"/>